<reference evidence="2 3" key="1">
    <citation type="submission" date="2019-04" db="EMBL/GenBank/DDBJ databases">
        <title>Aspergillus burnettii sp. nov., novel species from soil in southeast Queensland.</title>
        <authorList>
            <person name="Gilchrist C.L.M."/>
            <person name="Pitt J.I."/>
            <person name="Lange L."/>
            <person name="Lacey H.J."/>
            <person name="Vuong D."/>
            <person name="Midgley D.J."/>
            <person name="Greenfield P."/>
            <person name="Bradbury M."/>
            <person name="Lacey E."/>
            <person name="Busk P.K."/>
            <person name="Pilgaard B."/>
            <person name="Chooi Y.H."/>
            <person name="Piggott A.M."/>
        </authorList>
    </citation>
    <scope>NUCLEOTIDE SEQUENCE [LARGE SCALE GENOMIC DNA]</scope>
    <source>
        <strain evidence="2 3">FRR 5400</strain>
    </source>
</reference>
<feature type="region of interest" description="Disordered" evidence="1">
    <location>
        <begin position="99"/>
        <end position="119"/>
    </location>
</feature>
<proteinExistence type="predicted"/>
<dbReference type="Proteomes" id="UP000541154">
    <property type="component" value="Unassembled WGS sequence"/>
</dbReference>
<evidence type="ECO:0000313" key="2">
    <source>
        <dbReference type="EMBL" id="KAF5857212.1"/>
    </source>
</evidence>
<keyword evidence="3" id="KW-1185">Reference proteome</keyword>
<protein>
    <submittedName>
        <fullName evidence="2">Uncharacterized protein</fullName>
    </submittedName>
</protein>
<sequence>MVAGTSWPVLGIQPLNHLEHATQIIAEATALLELDNAKRAKVPAQSLEAFLNSVIALAKKTREQPSAQEILGKLNSLQPIAEDITLIKNVVNNADVVRSGTPSCPSTPNSRASTTASVKDRETVVKLDANSAAVLRKVSPEDLRKRVNYALGSRINLLGKAPRVIDTAALASLGTCYLFYRA</sequence>
<evidence type="ECO:0000256" key="1">
    <source>
        <dbReference type="SAM" id="MobiDB-lite"/>
    </source>
</evidence>
<feature type="compositionally biased region" description="Polar residues" evidence="1">
    <location>
        <begin position="100"/>
        <end position="117"/>
    </location>
</feature>
<organism evidence="2 3">
    <name type="scientific">Petromyces alliaceus</name>
    <name type="common">Aspergillus alliaceus</name>
    <dbReference type="NCBI Taxonomy" id="209559"/>
    <lineage>
        <taxon>Eukaryota</taxon>
        <taxon>Fungi</taxon>
        <taxon>Dikarya</taxon>
        <taxon>Ascomycota</taxon>
        <taxon>Pezizomycotina</taxon>
        <taxon>Eurotiomycetes</taxon>
        <taxon>Eurotiomycetidae</taxon>
        <taxon>Eurotiales</taxon>
        <taxon>Aspergillaceae</taxon>
        <taxon>Aspergillus</taxon>
        <taxon>Aspergillus subgen. Circumdati</taxon>
    </lineage>
</organism>
<dbReference type="AlphaFoldDB" id="A0A8H5ZWW4"/>
<dbReference type="EMBL" id="SPNV01000269">
    <property type="protein sequence ID" value="KAF5857212.1"/>
    <property type="molecule type" value="Genomic_DNA"/>
</dbReference>
<evidence type="ECO:0000313" key="3">
    <source>
        <dbReference type="Proteomes" id="UP000541154"/>
    </source>
</evidence>
<comment type="caution">
    <text evidence="2">The sequence shown here is derived from an EMBL/GenBank/DDBJ whole genome shotgun (WGS) entry which is preliminary data.</text>
</comment>
<gene>
    <name evidence="2" type="ORF">ETB97_006054</name>
</gene>
<name>A0A8H5ZWW4_PETAA</name>
<accession>A0A8H5ZWW4</accession>